<organism evidence="10 11">
    <name type="scientific">Nocardiopsis ansamitocini</name>
    <dbReference type="NCBI Taxonomy" id="1670832"/>
    <lineage>
        <taxon>Bacteria</taxon>
        <taxon>Bacillati</taxon>
        <taxon>Actinomycetota</taxon>
        <taxon>Actinomycetes</taxon>
        <taxon>Streptosporangiales</taxon>
        <taxon>Nocardiopsidaceae</taxon>
        <taxon>Nocardiopsis</taxon>
    </lineage>
</organism>
<dbReference type="GO" id="GO:0004252">
    <property type="term" value="F:serine-type endopeptidase activity"/>
    <property type="evidence" value="ECO:0007669"/>
    <property type="project" value="InterPro"/>
</dbReference>
<comment type="caution">
    <text evidence="10">The sequence shown here is derived from an EMBL/GenBank/DDBJ whole genome shotgun (WGS) entry which is preliminary data.</text>
</comment>
<keyword evidence="3" id="KW-0378">Hydrolase</keyword>
<feature type="compositionally biased region" description="Basic residues" evidence="6">
    <location>
        <begin position="386"/>
        <end position="397"/>
    </location>
</feature>
<dbReference type="Pfam" id="PF00082">
    <property type="entry name" value="Peptidase_S8"/>
    <property type="match status" value="1"/>
</dbReference>
<keyword evidence="11" id="KW-1185">Reference proteome</keyword>
<keyword evidence="7" id="KW-1133">Transmembrane helix</keyword>
<keyword evidence="8" id="KW-0732">Signal</keyword>
<comment type="similarity">
    <text evidence="1 5">Belongs to the peptidase S8 family.</text>
</comment>
<feature type="transmembrane region" description="Helical" evidence="7">
    <location>
        <begin position="341"/>
        <end position="362"/>
    </location>
</feature>
<evidence type="ECO:0000256" key="4">
    <source>
        <dbReference type="ARBA" id="ARBA00022825"/>
    </source>
</evidence>
<sequence length="397" mass="39575">MRSTLTGTSIGLGACAALLGGHLLTAVPASADTTELAYDQWGLDSIGATEAWSTGRGAGVTVAVLDTGVDTEHPDLAGVTVGPDLTGQDLAPGSAGYGEHGTAMAGIIAANGHGIEHTGGVLGAAPQAAILSIRVAQDGGATGQAPDPEALAKGIRTAVSEGAQVISIPLADSNTTTGGNDAEQSAIDYALTSGVVVIASGGDGGADESGGPTYPAAYEGVLAVGSVGQDGQPSAVSTGQDHVVLTAPGEEIVTTGTDGAYPTVTGSGAAAAFTSGVAALIRSAHPQLRPEQVVEALTQDASGTLNAPGALAAAELIAAETPAFDPELAQEADEQPLVPVWALWTGGAVLLGVLVVVWILVLRKRMSNPYGLPPREPLPEPERRPRPPRGGRRRISR</sequence>
<feature type="chain" id="PRO_5040742126" description="Peptidase S8/S53 domain-containing protein" evidence="8">
    <location>
        <begin position="32"/>
        <end position="397"/>
    </location>
</feature>
<comment type="caution">
    <text evidence="5">Lacks conserved residue(s) required for the propagation of feature annotation.</text>
</comment>
<evidence type="ECO:0000256" key="8">
    <source>
        <dbReference type="SAM" id="SignalP"/>
    </source>
</evidence>
<evidence type="ECO:0000259" key="9">
    <source>
        <dbReference type="Pfam" id="PF00082"/>
    </source>
</evidence>
<dbReference type="PROSITE" id="PS51892">
    <property type="entry name" value="SUBTILASE"/>
    <property type="match status" value="1"/>
</dbReference>
<dbReference type="InterPro" id="IPR050131">
    <property type="entry name" value="Peptidase_S8_subtilisin-like"/>
</dbReference>
<evidence type="ECO:0000256" key="1">
    <source>
        <dbReference type="ARBA" id="ARBA00011073"/>
    </source>
</evidence>
<reference evidence="10" key="1">
    <citation type="submission" date="2023-02" db="EMBL/GenBank/DDBJ databases">
        <title>Nocardiopsis ansamitocini NBRC 112285.</title>
        <authorList>
            <person name="Ichikawa N."/>
            <person name="Sato H."/>
            <person name="Tonouchi N."/>
        </authorList>
    </citation>
    <scope>NUCLEOTIDE SEQUENCE</scope>
    <source>
        <strain evidence="10">NBRC 112285</strain>
    </source>
</reference>
<dbReference type="Gene3D" id="3.40.50.200">
    <property type="entry name" value="Peptidase S8/S53 domain"/>
    <property type="match status" value="1"/>
</dbReference>
<evidence type="ECO:0000313" key="10">
    <source>
        <dbReference type="EMBL" id="GLU47415.1"/>
    </source>
</evidence>
<dbReference type="GO" id="GO:0006508">
    <property type="term" value="P:proteolysis"/>
    <property type="evidence" value="ECO:0007669"/>
    <property type="project" value="UniProtKB-KW"/>
</dbReference>
<dbReference type="InterPro" id="IPR000209">
    <property type="entry name" value="Peptidase_S8/S53_dom"/>
</dbReference>
<accession>A0A9W6P566</accession>
<dbReference type="EMBL" id="BSQG01000002">
    <property type="protein sequence ID" value="GLU47415.1"/>
    <property type="molecule type" value="Genomic_DNA"/>
</dbReference>
<name>A0A9W6P566_9ACTN</name>
<dbReference type="InterPro" id="IPR036852">
    <property type="entry name" value="Peptidase_S8/S53_dom_sf"/>
</dbReference>
<evidence type="ECO:0000313" key="11">
    <source>
        <dbReference type="Proteomes" id="UP001165092"/>
    </source>
</evidence>
<dbReference type="RefSeq" id="WP_285758489.1">
    <property type="nucleotide sequence ID" value="NZ_BSQG01000002.1"/>
</dbReference>
<dbReference type="Proteomes" id="UP001165092">
    <property type="component" value="Unassembled WGS sequence"/>
</dbReference>
<dbReference type="InterPro" id="IPR015500">
    <property type="entry name" value="Peptidase_S8_subtilisin-rel"/>
</dbReference>
<dbReference type="PROSITE" id="PS51257">
    <property type="entry name" value="PROKAR_LIPOPROTEIN"/>
    <property type="match status" value="1"/>
</dbReference>
<evidence type="ECO:0000256" key="2">
    <source>
        <dbReference type="ARBA" id="ARBA00022670"/>
    </source>
</evidence>
<dbReference type="PROSITE" id="PS00136">
    <property type="entry name" value="SUBTILASE_ASP"/>
    <property type="match status" value="1"/>
</dbReference>
<gene>
    <name evidence="10" type="ORF">Nans01_17660</name>
</gene>
<dbReference type="PRINTS" id="PR00723">
    <property type="entry name" value="SUBTILISIN"/>
</dbReference>
<dbReference type="SUPFAM" id="SSF52743">
    <property type="entry name" value="Subtilisin-like"/>
    <property type="match status" value="1"/>
</dbReference>
<keyword evidence="7" id="KW-0812">Transmembrane</keyword>
<dbReference type="PANTHER" id="PTHR43806:SF11">
    <property type="entry name" value="CEREVISIN-RELATED"/>
    <property type="match status" value="1"/>
</dbReference>
<feature type="region of interest" description="Disordered" evidence="6">
    <location>
        <begin position="370"/>
        <end position="397"/>
    </location>
</feature>
<protein>
    <recommendedName>
        <fullName evidence="9">Peptidase S8/S53 domain-containing protein</fullName>
    </recommendedName>
</protein>
<evidence type="ECO:0000256" key="7">
    <source>
        <dbReference type="SAM" id="Phobius"/>
    </source>
</evidence>
<keyword evidence="2" id="KW-0645">Protease</keyword>
<evidence type="ECO:0000256" key="6">
    <source>
        <dbReference type="SAM" id="MobiDB-lite"/>
    </source>
</evidence>
<evidence type="ECO:0000256" key="3">
    <source>
        <dbReference type="ARBA" id="ARBA00022801"/>
    </source>
</evidence>
<feature type="signal peptide" evidence="8">
    <location>
        <begin position="1"/>
        <end position="31"/>
    </location>
</feature>
<dbReference type="AlphaFoldDB" id="A0A9W6P566"/>
<evidence type="ECO:0000256" key="5">
    <source>
        <dbReference type="PROSITE-ProRule" id="PRU01240"/>
    </source>
</evidence>
<dbReference type="PANTHER" id="PTHR43806">
    <property type="entry name" value="PEPTIDASE S8"/>
    <property type="match status" value="1"/>
</dbReference>
<proteinExistence type="inferred from homology"/>
<feature type="domain" description="Peptidase S8/S53" evidence="9">
    <location>
        <begin position="57"/>
        <end position="301"/>
    </location>
</feature>
<keyword evidence="4" id="KW-0720">Serine protease</keyword>
<keyword evidence="7" id="KW-0472">Membrane</keyword>
<dbReference type="InterPro" id="IPR023827">
    <property type="entry name" value="Peptidase_S8_Asp-AS"/>
</dbReference>